<dbReference type="PANTHER" id="PTHR43591:SF24">
    <property type="entry name" value="2-METHOXY-6-POLYPRENYL-1,4-BENZOQUINOL METHYLASE, MITOCHONDRIAL"/>
    <property type="match status" value="1"/>
</dbReference>
<proteinExistence type="predicted"/>
<dbReference type="PANTHER" id="PTHR43591">
    <property type="entry name" value="METHYLTRANSFERASE"/>
    <property type="match status" value="1"/>
</dbReference>
<evidence type="ECO:0000313" key="2">
    <source>
        <dbReference type="Proteomes" id="UP001138500"/>
    </source>
</evidence>
<dbReference type="Gene3D" id="3.40.50.150">
    <property type="entry name" value="Vaccinia Virus protein VP39"/>
    <property type="match status" value="1"/>
</dbReference>
<reference evidence="1 2" key="2">
    <citation type="journal article" date="2021" name="Curr. Genet.">
        <title>Genetic response to nitrogen starvation in the aggressive Eucalyptus foliar pathogen Teratosphaeria destructans.</title>
        <authorList>
            <person name="Havenga M."/>
            <person name="Wingfield B.D."/>
            <person name="Wingfield M.J."/>
            <person name="Dreyer L.L."/>
            <person name="Roets F."/>
            <person name="Aylward J."/>
        </authorList>
    </citation>
    <scope>NUCLEOTIDE SEQUENCE [LARGE SCALE GENOMIC DNA]</scope>
    <source>
        <strain evidence="1">CMW44962</strain>
    </source>
</reference>
<dbReference type="GO" id="GO:0008168">
    <property type="term" value="F:methyltransferase activity"/>
    <property type="evidence" value="ECO:0007669"/>
    <property type="project" value="UniProtKB-KW"/>
</dbReference>
<accession>A0A9W7SKP2</accession>
<dbReference type="OrthoDB" id="2013972at2759"/>
<dbReference type="GO" id="GO:0032259">
    <property type="term" value="P:methylation"/>
    <property type="evidence" value="ECO:0007669"/>
    <property type="project" value="UniProtKB-KW"/>
</dbReference>
<dbReference type="CDD" id="cd02440">
    <property type="entry name" value="AdoMet_MTases"/>
    <property type="match status" value="1"/>
</dbReference>
<dbReference type="Pfam" id="PF13489">
    <property type="entry name" value="Methyltransf_23"/>
    <property type="match status" value="1"/>
</dbReference>
<protein>
    <submittedName>
        <fullName evidence="1">Methyltransferase</fullName>
    </submittedName>
</protein>
<sequence length="334" mass="38190">MADMLQGLNAVSDACSLNSLASEIRNGVIENGQVCTHMSEKSADCCPYPWLICPAEHGLPRDELEMDRIDMAHEKYSLLLHKRRYLAPISNDPQQILDLGTGTGIWAMDIADTFPSAQVTGVDIAPIQPTLVPRNCHFEVDDIEQPWTYPENSFDFIFARDIILSIRDYPSLINEAYAHCKPGGYVEFQSIYGRLSCDDGSLPADGSFFEYDRHLRSAARAFGTPLEDPENFRRWFEEAGFEAVVEQRFKMPTNTWAKGRRMKMVGLFERENFLKNLEGMSLRVFQKGLGWTPQETSILLARVRNEIRNLKYHSYYGFWVVYGRKPMPSRTSSF</sequence>
<keyword evidence="1" id="KW-0489">Methyltransferase</keyword>
<keyword evidence="2" id="KW-1185">Reference proteome</keyword>
<evidence type="ECO:0000313" key="1">
    <source>
        <dbReference type="EMBL" id="KAH9820443.1"/>
    </source>
</evidence>
<reference evidence="1 2" key="1">
    <citation type="journal article" date="2018" name="IMA Fungus">
        <title>IMA Genome-F 10: Nine draft genome sequences of Claviceps purpurea s.lat., including C. arundinis, C. humidiphila, and C. cf. spartinae, pseudomolecules for the pitch canker pathogen Fusarium circinatum, draft genome of Davidsoniella eucalypti, Grosmannia galeiformis, Quambalaria eucalypti, and Teratosphaeria destructans.</title>
        <authorList>
            <person name="Wingfield B.D."/>
            <person name="Liu M."/>
            <person name="Nguyen H.D."/>
            <person name="Lane F.A."/>
            <person name="Morgan S.W."/>
            <person name="De Vos L."/>
            <person name="Wilken P.M."/>
            <person name="Duong T.A."/>
            <person name="Aylward J."/>
            <person name="Coetzee M.P."/>
            <person name="Dadej K."/>
            <person name="De Beer Z.W."/>
            <person name="Findlay W."/>
            <person name="Havenga M."/>
            <person name="Kolarik M."/>
            <person name="Menzies J.G."/>
            <person name="Naidoo K."/>
            <person name="Pochopski O."/>
            <person name="Shoukouhi P."/>
            <person name="Santana Q.C."/>
            <person name="Seifert K.A."/>
            <person name="Soal N."/>
            <person name="Steenkamp E.T."/>
            <person name="Tatham C.T."/>
            <person name="van der Nest M.A."/>
            <person name="Wingfield M.J."/>
        </authorList>
    </citation>
    <scope>NUCLEOTIDE SEQUENCE [LARGE SCALE GENOMIC DNA]</scope>
    <source>
        <strain evidence="1">CMW44962</strain>
    </source>
</reference>
<name>A0A9W7SKP2_9PEZI</name>
<dbReference type="SUPFAM" id="SSF53335">
    <property type="entry name" value="S-adenosyl-L-methionine-dependent methyltransferases"/>
    <property type="match status" value="1"/>
</dbReference>
<dbReference type="EMBL" id="RIBY02002300">
    <property type="protein sequence ID" value="KAH9820443.1"/>
    <property type="molecule type" value="Genomic_DNA"/>
</dbReference>
<comment type="caution">
    <text evidence="1">The sequence shown here is derived from an EMBL/GenBank/DDBJ whole genome shotgun (WGS) entry which is preliminary data.</text>
</comment>
<gene>
    <name evidence="1" type="ORF">Tdes44962_MAKER05137</name>
</gene>
<dbReference type="InterPro" id="IPR029063">
    <property type="entry name" value="SAM-dependent_MTases_sf"/>
</dbReference>
<keyword evidence="1" id="KW-0808">Transferase</keyword>
<dbReference type="AlphaFoldDB" id="A0A9W7SKP2"/>
<dbReference type="Proteomes" id="UP001138500">
    <property type="component" value="Unassembled WGS sequence"/>
</dbReference>
<organism evidence="1 2">
    <name type="scientific">Teratosphaeria destructans</name>
    <dbReference type="NCBI Taxonomy" id="418781"/>
    <lineage>
        <taxon>Eukaryota</taxon>
        <taxon>Fungi</taxon>
        <taxon>Dikarya</taxon>
        <taxon>Ascomycota</taxon>
        <taxon>Pezizomycotina</taxon>
        <taxon>Dothideomycetes</taxon>
        <taxon>Dothideomycetidae</taxon>
        <taxon>Mycosphaerellales</taxon>
        <taxon>Teratosphaeriaceae</taxon>
        <taxon>Teratosphaeria</taxon>
    </lineage>
</organism>